<feature type="region of interest" description="Disordered" evidence="1">
    <location>
        <begin position="341"/>
        <end position="363"/>
    </location>
</feature>
<evidence type="ECO:0008006" key="4">
    <source>
        <dbReference type="Google" id="ProtNLM"/>
    </source>
</evidence>
<name>A0A9Q1DCE8_CONCO</name>
<feature type="compositionally biased region" description="Polar residues" evidence="1">
    <location>
        <begin position="465"/>
        <end position="477"/>
    </location>
</feature>
<feature type="region of interest" description="Disordered" evidence="1">
    <location>
        <begin position="385"/>
        <end position="406"/>
    </location>
</feature>
<dbReference type="InterPro" id="IPR026191">
    <property type="entry name" value="LRIF1"/>
</dbReference>
<feature type="compositionally biased region" description="Polar residues" evidence="1">
    <location>
        <begin position="570"/>
        <end position="594"/>
    </location>
</feature>
<sequence length="884" mass="95991">MNNFVKVSLPIKQTDKQHPVQMATSSANQSGTGVFYQAMPAVGADGKNVMKLIPVQKVNGQFVQMQTNPNLPSSYRRAADFEPQRLFAHPIHLSPNTVPHKVPVLQPAISARYILKRPQDVNVMLNPVAGTAKCNERVSVAPIRVQVPIVATKVAQNMPVAPPMLNCGKTLTLLNKKQLPVTVKSPVLPSGHYLQIPPNAQVKTLPASALPQAIKKRILTPPASTTSAASSTNLPTVVYVSPVNTMKLGPSSRAPAVPPAPLSFNRFPKPPAQPLVAGPAPSSTQPSKSFPKETRDPVTPIKWVVQEHSDSTAPCLVPQNSSTMTSEILKTLAQMERVNRAGQCPAPKPAPPQASPTGVGPGKDNALVMCNGKMYFVAKKTPEFSDQSPEMQKTRATVNSPSKHTTTQYINDSINQRNKPLPSLPTSSLLGPPAVNSPRQGMGHIVITDGPDEIIDLCDDEPQDQCVSQSQTNTTLPVLTPGKPDSSLLAPEEDEDSNVIFVSYIPPKSSSESADNEREIDQERDIVQDKSAEDRTVVENERSPETATIQERETNQENVCAEESEFRQNLEASQGQENKTENETASTIPDNSVKNIVDPGLDHHIAASEPKTRLEQDRQLKRKFQIKSDVKICLQRITSESSVILKKGPTSDSVNKRTLDGIRKLIQGSRVEIKKKSVEIQVSSVNEKGEFSPQDPKRKKVELCENSDTVPDPGSTCRPSHPDNDPSLERAKSPSKAISIRGTLPSPTPLVKTVLENIESTSPSTPEVTAAMVPSTTQNSGTKSRNIPKAKTALPRSQAGTFMQDEVPNDASEHEKEPTSVEICCPSTLSELSCNGTGEPPGGDLFTAAPMDPEEIKRHEKIKRLKELLKEKEAALEMIRKNLI</sequence>
<feature type="compositionally biased region" description="Basic and acidic residues" evidence="1">
    <location>
        <begin position="515"/>
        <end position="555"/>
    </location>
</feature>
<evidence type="ECO:0000313" key="2">
    <source>
        <dbReference type="EMBL" id="KAJ8265886.1"/>
    </source>
</evidence>
<comment type="caution">
    <text evidence="2">The sequence shown here is derived from an EMBL/GenBank/DDBJ whole genome shotgun (WGS) entry which is preliminary data.</text>
</comment>
<proteinExistence type="predicted"/>
<feature type="compositionally biased region" description="Polar residues" evidence="1">
    <location>
        <begin position="774"/>
        <end position="785"/>
    </location>
</feature>
<feature type="region of interest" description="Disordered" evidence="1">
    <location>
        <begin position="761"/>
        <end position="798"/>
    </location>
</feature>
<dbReference type="PANTHER" id="PTHR16131:SF2">
    <property type="entry name" value="LIGAND-DEPENDENT NUCLEAR RECEPTOR-INTERACTING FACTOR 1"/>
    <property type="match status" value="1"/>
</dbReference>
<feature type="region of interest" description="Disordered" evidence="1">
    <location>
        <begin position="685"/>
        <end position="746"/>
    </location>
</feature>
<dbReference type="Proteomes" id="UP001152803">
    <property type="component" value="Unassembled WGS sequence"/>
</dbReference>
<feature type="region of interest" description="Disordered" evidence="1">
    <location>
        <begin position="464"/>
        <end position="594"/>
    </location>
</feature>
<evidence type="ECO:0000256" key="1">
    <source>
        <dbReference type="SAM" id="MobiDB-lite"/>
    </source>
</evidence>
<dbReference type="OrthoDB" id="9944055at2759"/>
<dbReference type="Pfam" id="PF15741">
    <property type="entry name" value="LRIF1"/>
    <property type="match status" value="2"/>
</dbReference>
<gene>
    <name evidence="2" type="ORF">COCON_G00149850</name>
</gene>
<dbReference type="PANTHER" id="PTHR16131">
    <property type="entry name" value="LIGAND-DEPENDENT NUCLEAR RECEPTOR-INTERACTING FACTOR 1"/>
    <property type="match status" value="1"/>
</dbReference>
<accession>A0A9Q1DCE8</accession>
<dbReference type="GO" id="GO:0006355">
    <property type="term" value="P:regulation of DNA-templated transcription"/>
    <property type="evidence" value="ECO:0007669"/>
    <property type="project" value="InterPro"/>
</dbReference>
<protein>
    <recommendedName>
        <fullName evidence="4">Ligand-dependent nuclear receptor-interacting factor 1</fullName>
    </recommendedName>
</protein>
<dbReference type="EMBL" id="JAFJMO010000010">
    <property type="protein sequence ID" value="KAJ8265886.1"/>
    <property type="molecule type" value="Genomic_DNA"/>
</dbReference>
<evidence type="ECO:0000313" key="3">
    <source>
        <dbReference type="Proteomes" id="UP001152803"/>
    </source>
</evidence>
<organism evidence="2 3">
    <name type="scientific">Conger conger</name>
    <name type="common">Conger eel</name>
    <name type="synonym">Muraena conger</name>
    <dbReference type="NCBI Taxonomy" id="82655"/>
    <lineage>
        <taxon>Eukaryota</taxon>
        <taxon>Metazoa</taxon>
        <taxon>Chordata</taxon>
        <taxon>Craniata</taxon>
        <taxon>Vertebrata</taxon>
        <taxon>Euteleostomi</taxon>
        <taxon>Actinopterygii</taxon>
        <taxon>Neopterygii</taxon>
        <taxon>Teleostei</taxon>
        <taxon>Anguilliformes</taxon>
        <taxon>Congridae</taxon>
        <taxon>Conger</taxon>
    </lineage>
</organism>
<dbReference type="GO" id="GO:0042974">
    <property type="term" value="F:nuclear retinoic acid receptor binding"/>
    <property type="evidence" value="ECO:0007669"/>
    <property type="project" value="InterPro"/>
</dbReference>
<reference evidence="2" key="1">
    <citation type="journal article" date="2023" name="Science">
        <title>Genome structures resolve the early diversification of teleost fishes.</title>
        <authorList>
            <person name="Parey E."/>
            <person name="Louis A."/>
            <person name="Montfort J."/>
            <person name="Bouchez O."/>
            <person name="Roques C."/>
            <person name="Iampietro C."/>
            <person name="Lluch J."/>
            <person name="Castinel A."/>
            <person name="Donnadieu C."/>
            <person name="Desvignes T."/>
            <person name="Floi Bucao C."/>
            <person name="Jouanno E."/>
            <person name="Wen M."/>
            <person name="Mejri S."/>
            <person name="Dirks R."/>
            <person name="Jansen H."/>
            <person name="Henkel C."/>
            <person name="Chen W.J."/>
            <person name="Zahm M."/>
            <person name="Cabau C."/>
            <person name="Klopp C."/>
            <person name="Thompson A.W."/>
            <person name="Robinson-Rechavi M."/>
            <person name="Braasch I."/>
            <person name="Lecointre G."/>
            <person name="Bobe J."/>
            <person name="Postlethwait J.H."/>
            <person name="Berthelot C."/>
            <person name="Roest Crollius H."/>
            <person name="Guiguen Y."/>
        </authorList>
    </citation>
    <scope>NUCLEOTIDE SEQUENCE</scope>
    <source>
        <strain evidence="2">Concon-B</strain>
    </source>
</reference>
<feature type="region of interest" description="Disordered" evidence="1">
    <location>
        <begin position="249"/>
        <end position="296"/>
    </location>
</feature>
<feature type="compositionally biased region" description="Basic and acidic residues" evidence="1">
    <location>
        <begin position="720"/>
        <end position="732"/>
    </location>
</feature>
<dbReference type="AlphaFoldDB" id="A0A9Q1DCE8"/>
<keyword evidence="3" id="KW-1185">Reference proteome</keyword>